<feature type="transmembrane region" description="Helical" evidence="1">
    <location>
        <begin position="983"/>
        <end position="1007"/>
    </location>
</feature>
<feature type="transmembrane region" description="Helical" evidence="1">
    <location>
        <begin position="331"/>
        <end position="353"/>
    </location>
</feature>
<dbReference type="PANTHER" id="PTHR32063">
    <property type="match status" value="1"/>
</dbReference>
<feature type="transmembrane region" description="Helical" evidence="1">
    <location>
        <begin position="878"/>
        <end position="898"/>
    </location>
</feature>
<evidence type="ECO:0000256" key="1">
    <source>
        <dbReference type="SAM" id="Phobius"/>
    </source>
</evidence>
<dbReference type="SUPFAM" id="SSF82714">
    <property type="entry name" value="Multidrug efflux transporter AcrB TolC docking domain, DN and DC subdomains"/>
    <property type="match status" value="1"/>
</dbReference>
<dbReference type="Gene3D" id="3.30.70.1440">
    <property type="entry name" value="Multidrug efflux transporter AcrB pore domain"/>
    <property type="match status" value="1"/>
</dbReference>
<dbReference type="Gene3D" id="3.30.2090.10">
    <property type="entry name" value="Multidrug efflux transporter AcrB TolC docking domain, DN and DC subdomains"/>
    <property type="match status" value="2"/>
</dbReference>
<keyword evidence="1" id="KW-1133">Transmembrane helix</keyword>
<feature type="transmembrane region" description="Helical" evidence="1">
    <location>
        <begin position="464"/>
        <end position="491"/>
    </location>
</feature>
<keyword evidence="1" id="KW-0472">Membrane</keyword>
<feature type="transmembrane region" description="Helical" evidence="1">
    <location>
        <begin position="904"/>
        <end position="929"/>
    </location>
</feature>
<keyword evidence="1" id="KW-0812">Transmembrane</keyword>
<dbReference type="InterPro" id="IPR027463">
    <property type="entry name" value="AcrB_DN_DC_subdom"/>
</dbReference>
<dbReference type="Pfam" id="PF00873">
    <property type="entry name" value="ACR_tran"/>
    <property type="match status" value="1"/>
</dbReference>
<dbReference type="Gene3D" id="1.20.1640.10">
    <property type="entry name" value="Multidrug efflux transporter AcrB transmembrane domain"/>
    <property type="match status" value="2"/>
</dbReference>
<feature type="transmembrane region" description="Helical" evidence="1">
    <location>
        <begin position="12"/>
        <end position="31"/>
    </location>
</feature>
<dbReference type="Gene3D" id="3.30.70.1320">
    <property type="entry name" value="Multidrug efflux transporter AcrB pore domain like"/>
    <property type="match status" value="1"/>
</dbReference>
<proteinExistence type="predicted"/>
<dbReference type="SUPFAM" id="SSF82866">
    <property type="entry name" value="Multidrug efflux transporter AcrB transmembrane domain"/>
    <property type="match status" value="2"/>
</dbReference>
<name>A0ABS1UCA2_9PROT</name>
<dbReference type="InterPro" id="IPR001036">
    <property type="entry name" value="Acrflvin-R"/>
</dbReference>
<evidence type="ECO:0000313" key="2">
    <source>
        <dbReference type="EMBL" id="MBL6082303.1"/>
    </source>
</evidence>
<feature type="transmembrane region" description="Helical" evidence="1">
    <location>
        <begin position="432"/>
        <end position="452"/>
    </location>
</feature>
<feature type="transmembrane region" description="Helical" evidence="1">
    <location>
        <begin position="953"/>
        <end position="977"/>
    </location>
</feature>
<dbReference type="PRINTS" id="PR00702">
    <property type="entry name" value="ACRIFLAVINRP"/>
</dbReference>
<dbReference type="EMBL" id="JAETWB010000058">
    <property type="protein sequence ID" value="MBL6082303.1"/>
    <property type="molecule type" value="Genomic_DNA"/>
</dbReference>
<evidence type="ECO:0000313" key="3">
    <source>
        <dbReference type="Proteomes" id="UP000660885"/>
    </source>
</evidence>
<feature type="transmembrane region" description="Helical" evidence="1">
    <location>
        <begin position="848"/>
        <end position="871"/>
    </location>
</feature>
<dbReference type="Gene3D" id="3.30.70.1430">
    <property type="entry name" value="Multidrug efflux transporter AcrB pore domain"/>
    <property type="match status" value="2"/>
</dbReference>
<keyword evidence="3" id="KW-1185">Reference proteome</keyword>
<comment type="caution">
    <text evidence="2">The sequence shown here is derived from an EMBL/GenBank/DDBJ whole genome shotgun (WGS) entry which is preliminary data.</text>
</comment>
<protein>
    <submittedName>
        <fullName evidence="2">Efflux RND transporter permease subunit</fullName>
    </submittedName>
</protein>
<dbReference type="PANTHER" id="PTHR32063:SF77">
    <property type="entry name" value="ACR FAMILY TRANSPORT PROTEIN"/>
    <property type="match status" value="1"/>
</dbReference>
<feature type="transmembrane region" description="Helical" evidence="1">
    <location>
        <begin position="360"/>
        <end position="380"/>
    </location>
</feature>
<gene>
    <name evidence="2" type="ORF">JMJ56_30470</name>
</gene>
<dbReference type="Proteomes" id="UP000660885">
    <property type="component" value="Unassembled WGS sequence"/>
</dbReference>
<reference evidence="2 3" key="1">
    <citation type="submission" date="2021-01" db="EMBL/GenBank/DDBJ databases">
        <title>Belnapia mucosa sp. nov. and Belnapia arida sp. nov., isolated from the Tabernas Desert (Almeria, Spain).</title>
        <authorList>
            <person name="Molina-Menor E."/>
            <person name="Vidal-Verdu A."/>
            <person name="Calonge A."/>
            <person name="Satari L."/>
            <person name="Pereto J."/>
            <person name="Porcar M."/>
        </authorList>
    </citation>
    <scope>NUCLEOTIDE SEQUENCE [LARGE SCALE GENOMIC DNA]</scope>
    <source>
        <strain evidence="2 3">T18</strain>
    </source>
</reference>
<organism evidence="2 3">
    <name type="scientific">Belnapia arida</name>
    <dbReference type="NCBI Taxonomy" id="2804533"/>
    <lineage>
        <taxon>Bacteria</taxon>
        <taxon>Pseudomonadati</taxon>
        <taxon>Pseudomonadota</taxon>
        <taxon>Alphaproteobacteria</taxon>
        <taxon>Acetobacterales</taxon>
        <taxon>Roseomonadaceae</taxon>
        <taxon>Belnapia</taxon>
    </lineage>
</organism>
<accession>A0ABS1UCA2</accession>
<dbReference type="RefSeq" id="WP_202835512.1">
    <property type="nucleotide sequence ID" value="NZ_JAETWB010000058.1"/>
</dbReference>
<sequence>MNGISAWAIRRPVLPLVLFLAAMVMGVVAFLRLPINANPAVDIPTITVTVPLPGGSPSDIEVQVARRVESAVLAINGVRHVTTAVTPGLSTTTVDFRIGTPSDRALTDARDAVSRLRPLLPGTIGEPVVTRVDAEGAAIATYAVALPGASPQDLSWFVDDTLSRSLRTIPGVAAVSRIGGLDREIRVELDPHRLAANRISALDLNDALRGLQGDFPAGRAEVGDGGVQSLRALGAARSVEALAATLVPLPNGRVTRLSELGEVRDGAGEPANVALRDGEPVVAFQVQRAKGSSEVTVAAAVAERLRVLAVERAGLEFSLVQTSVTETLESYHGALEEVLVGAALAVVVVFAFLRDWRATLVAGVALPLSVVPTFAAMQLMGFTLNGVSLLALTLSIGILVDDAIVEVENIVRHAAVTGEPPREAAIAAADRIGLAVVATTLAIVAVFVPVSAMSGIAGQYFREFGLTVCAAVLISLAVARLVTPILAAVFLKPPTAAHKGGGRLIAAYERVLGFIVRRPWTAVIAAAAVMAGTVVGAAFLETSFLPDEEGDRAGFSLELPPGASAADASAAARLVTTRLLHHPAVREVFVEFGGATEGGVGGSGAAGGALSRGSVTAVLVPRRERSVTLREFRRQAAPLISDVPDLRWGTTLRGNRMVSVTLVGEDGEVLAGAAAAVELAMVGLPGFRNVRSTTPSPAPELRIEPLRERAAALGVPVDRLARTLLVSTLGDSDANRPRLDIDGRRVPIRVTLSEAAKRDPATLELTDVAAAVPSGSVPLVAVADLRAGTGEARIDRYDGARRIAVEADVDGLSFGAALARVSELPAMQSLPEGVRRQDQGDAELMGELFGSFGLAMGTGILLVYVVLVVLFRDFLQPMTILVALPLSVGGAIGAMLLTGRALDLSAAIGFLMLMGIVAKNSILLVEFAIEAMREGRSRDEAIIAAGLERAQPIIMTTAAMVAGMLLPAFGIGAGAAFRSTMAVVVIGGLIASTVLSLLIVPGVFVLVDRLEGWLGPRLRRLTTLPANTASVSINEKVRTCSIVQRN</sequence>
<dbReference type="SUPFAM" id="SSF82693">
    <property type="entry name" value="Multidrug efflux transporter AcrB pore domain, PN1, PN2, PC1 and PC2 subdomains"/>
    <property type="match status" value="3"/>
</dbReference>